<reference evidence="1" key="1">
    <citation type="submission" date="2019-06" db="EMBL/GenBank/DDBJ databases">
        <authorList>
            <consortium name="Wellcome Sanger Institute Data Sharing"/>
        </authorList>
    </citation>
    <scope>NUCLEOTIDE SEQUENCE [LARGE SCALE GENOMIC DNA]</scope>
</reference>
<evidence type="ECO:0000313" key="2">
    <source>
        <dbReference type="Proteomes" id="UP000472263"/>
    </source>
</evidence>
<proteinExistence type="predicted"/>
<reference evidence="1" key="3">
    <citation type="submission" date="2025-09" db="UniProtKB">
        <authorList>
            <consortium name="Ensembl"/>
        </authorList>
    </citation>
    <scope>IDENTIFICATION</scope>
</reference>
<evidence type="ECO:0000313" key="1">
    <source>
        <dbReference type="Ensembl" id="ENSMMDP00005046486.1"/>
    </source>
</evidence>
<dbReference type="Pfam" id="PF15691">
    <property type="entry name" value="PPP1R32"/>
    <property type="match status" value="2"/>
</dbReference>
<reference evidence="1" key="2">
    <citation type="submission" date="2025-08" db="UniProtKB">
        <authorList>
            <consortium name="Ensembl"/>
        </authorList>
    </citation>
    <scope>IDENTIFICATION</scope>
</reference>
<sequence length="319" mass="35063">MAEQGKIVTPTVGATGIRGRLTSSTLSLCSGYNKASYGEINFTPCLAHHSATGYSSNLRPAIYYKPSLDLTDNPRLGLLLSDNFISQTKRDYQPYTRSDGSEASPNLSDKARESGYLQLGTVPKRVSVLLQTEYEGAFVPHRPAPTVSRNHVTVGRKGESSFIRETACEPNTFLPKNSCLVGIFYYNNHQTCKGILCPSAYQGTEALPNVGTHTSRETGFTRNTTDPLACSASLLPSSQTKNNAPTERFIGRKESSGFVLNEPGNQTFPNTPFDRLHFLTHYQSKFCDRAAVEKLRSGSTWAGINNKRSNGFTRRATDR</sequence>
<dbReference type="GO" id="GO:0019902">
    <property type="term" value="F:phosphatase binding"/>
    <property type="evidence" value="ECO:0007669"/>
    <property type="project" value="TreeGrafter"/>
</dbReference>
<dbReference type="AlphaFoldDB" id="A0A668ANI0"/>
<dbReference type="GeneTree" id="ENSGT00730000113054"/>
<dbReference type="Ensembl" id="ENSMMDT00005047407.1">
    <property type="protein sequence ID" value="ENSMMDP00005046486.1"/>
    <property type="gene ID" value="ENSMMDG00005021247.1"/>
</dbReference>
<keyword evidence="2" id="KW-1185">Reference proteome</keyword>
<protein>
    <submittedName>
        <fullName evidence="1">Stabilizer of axonemal microtubules 4</fullName>
    </submittedName>
</protein>
<dbReference type="Proteomes" id="UP000472263">
    <property type="component" value="Chromosome 6"/>
</dbReference>
<organism evidence="1 2">
    <name type="scientific">Myripristis murdjan</name>
    <name type="common">pinecone soldierfish</name>
    <dbReference type="NCBI Taxonomy" id="586833"/>
    <lineage>
        <taxon>Eukaryota</taxon>
        <taxon>Metazoa</taxon>
        <taxon>Chordata</taxon>
        <taxon>Craniata</taxon>
        <taxon>Vertebrata</taxon>
        <taxon>Euteleostomi</taxon>
        <taxon>Actinopterygii</taxon>
        <taxon>Neopterygii</taxon>
        <taxon>Teleostei</taxon>
        <taxon>Neoteleostei</taxon>
        <taxon>Acanthomorphata</taxon>
        <taxon>Holocentriformes</taxon>
        <taxon>Holocentridae</taxon>
        <taxon>Myripristis</taxon>
    </lineage>
</organism>
<dbReference type="PANTHER" id="PTHR34349">
    <property type="entry name" value="PROTEIN PHOSPHATASE 1 REGULATORY SUBUNIT 32"/>
    <property type="match status" value="1"/>
</dbReference>
<gene>
    <name evidence="1" type="primary">saxo4</name>
</gene>
<accession>A0A668ANI0</accession>
<dbReference type="PANTHER" id="PTHR34349:SF1">
    <property type="entry name" value="PROTEIN PHOSPHATASE 1 REGULATORY SUBUNIT 32"/>
    <property type="match status" value="1"/>
</dbReference>
<name>A0A668ANI0_9TELE</name>
<dbReference type="InParanoid" id="A0A668ANI0"/>
<dbReference type="InterPro" id="IPR031410">
    <property type="entry name" value="SAXO4"/>
</dbReference>